<comment type="cofactor">
    <cofactor evidence="6">
        <name>Zn(2+)</name>
        <dbReference type="ChEBI" id="CHEBI:29105"/>
    </cofactor>
    <text evidence="6">Binds 1 zinc ion per subunit.</text>
</comment>
<dbReference type="CDD" id="cd07332">
    <property type="entry name" value="M48C_Oma1_like"/>
    <property type="match status" value="1"/>
</dbReference>
<dbReference type="GO" id="GO:0051603">
    <property type="term" value="P:proteolysis involved in protein catabolic process"/>
    <property type="evidence" value="ECO:0007669"/>
    <property type="project" value="TreeGrafter"/>
</dbReference>
<comment type="similarity">
    <text evidence="6">Belongs to the peptidase M48 family.</text>
</comment>
<accession>A0A916UGN4</accession>
<reference evidence="8" key="1">
    <citation type="journal article" date="2014" name="Int. J. Syst. Evol. Microbiol.">
        <title>Complete genome sequence of Corynebacterium casei LMG S-19264T (=DSM 44701T), isolated from a smear-ripened cheese.</title>
        <authorList>
            <consortium name="US DOE Joint Genome Institute (JGI-PGF)"/>
            <person name="Walter F."/>
            <person name="Albersmeier A."/>
            <person name="Kalinowski J."/>
            <person name="Ruckert C."/>
        </authorList>
    </citation>
    <scope>NUCLEOTIDE SEQUENCE</scope>
    <source>
        <strain evidence="8">CGMCC 1.15343</strain>
    </source>
</reference>
<dbReference type="Gene3D" id="3.30.2010.10">
    <property type="entry name" value="Metalloproteases ('zincins'), catalytic domain"/>
    <property type="match status" value="1"/>
</dbReference>
<dbReference type="RefSeq" id="WP_188627225.1">
    <property type="nucleotide sequence ID" value="NZ_BMIL01000008.1"/>
</dbReference>
<organism evidence="8 9">
    <name type="scientific">Pedobacter quisquiliarum</name>
    <dbReference type="NCBI Taxonomy" id="1834438"/>
    <lineage>
        <taxon>Bacteria</taxon>
        <taxon>Pseudomonadati</taxon>
        <taxon>Bacteroidota</taxon>
        <taxon>Sphingobacteriia</taxon>
        <taxon>Sphingobacteriales</taxon>
        <taxon>Sphingobacteriaceae</taxon>
        <taxon>Pedobacter</taxon>
    </lineage>
</organism>
<keyword evidence="2" id="KW-0479">Metal-binding</keyword>
<evidence type="ECO:0000256" key="4">
    <source>
        <dbReference type="ARBA" id="ARBA00022833"/>
    </source>
</evidence>
<reference evidence="8" key="2">
    <citation type="submission" date="2020-09" db="EMBL/GenBank/DDBJ databases">
        <authorList>
            <person name="Sun Q."/>
            <person name="Zhou Y."/>
        </authorList>
    </citation>
    <scope>NUCLEOTIDE SEQUENCE</scope>
    <source>
        <strain evidence="8">CGMCC 1.15343</strain>
    </source>
</reference>
<comment type="caution">
    <text evidence="8">The sequence shown here is derived from an EMBL/GenBank/DDBJ whole genome shotgun (WGS) entry which is preliminary data.</text>
</comment>
<keyword evidence="4 6" id="KW-0862">Zinc</keyword>
<keyword evidence="3 6" id="KW-0378">Hydrolase</keyword>
<sequence>MKKVILQGFSIALLFFANWFILAQVDWVDLLNIRKVSARSEERLGTVFYNWFRKSDRERSDPALSKAVDSIINQICTSNNIDRGSLKVHVLENPQVNAFALPDGHLVIYTGLINSVENEAELVGVVCHEIAHIQLNHVMNKLTKEIGLSVLLSMTTGNSNSRVITKAAKVLSSSAFDRELEKAADLEGVRYMIKANVNPEPFANFLSKLGNDKEEMPEYLTWVSTHPQSKERAEYVEKYGKNKVKHGRQILSAQTWNSVRALLKQR</sequence>
<gene>
    <name evidence="8" type="ORF">GCM10011387_24720</name>
</gene>
<dbReference type="GO" id="GO:0016020">
    <property type="term" value="C:membrane"/>
    <property type="evidence" value="ECO:0007669"/>
    <property type="project" value="TreeGrafter"/>
</dbReference>
<evidence type="ECO:0000256" key="5">
    <source>
        <dbReference type="ARBA" id="ARBA00023049"/>
    </source>
</evidence>
<evidence type="ECO:0000256" key="3">
    <source>
        <dbReference type="ARBA" id="ARBA00022801"/>
    </source>
</evidence>
<keyword evidence="5 6" id="KW-0482">Metalloprotease</keyword>
<dbReference type="Pfam" id="PF01435">
    <property type="entry name" value="Peptidase_M48"/>
    <property type="match status" value="1"/>
</dbReference>
<feature type="domain" description="Peptidase M48" evidence="7">
    <location>
        <begin position="66"/>
        <end position="237"/>
    </location>
</feature>
<evidence type="ECO:0000313" key="9">
    <source>
        <dbReference type="Proteomes" id="UP000651668"/>
    </source>
</evidence>
<dbReference type="GO" id="GO:0004222">
    <property type="term" value="F:metalloendopeptidase activity"/>
    <property type="evidence" value="ECO:0007669"/>
    <property type="project" value="InterPro"/>
</dbReference>
<evidence type="ECO:0000256" key="1">
    <source>
        <dbReference type="ARBA" id="ARBA00022670"/>
    </source>
</evidence>
<dbReference type="PANTHER" id="PTHR22726:SF1">
    <property type="entry name" value="METALLOENDOPEPTIDASE OMA1, MITOCHONDRIAL"/>
    <property type="match status" value="1"/>
</dbReference>
<dbReference type="PANTHER" id="PTHR22726">
    <property type="entry name" value="METALLOENDOPEPTIDASE OMA1"/>
    <property type="match status" value="1"/>
</dbReference>
<evidence type="ECO:0000256" key="2">
    <source>
        <dbReference type="ARBA" id="ARBA00022723"/>
    </source>
</evidence>
<dbReference type="EMBL" id="BMIL01000008">
    <property type="protein sequence ID" value="GGC70351.1"/>
    <property type="molecule type" value="Genomic_DNA"/>
</dbReference>
<dbReference type="InterPro" id="IPR001915">
    <property type="entry name" value="Peptidase_M48"/>
</dbReference>
<evidence type="ECO:0000259" key="7">
    <source>
        <dbReference type="Pfam" id="PF01435"/>
    </source>
</evidence>
<evidence type="ECO:0000256" key="6">
    <source>
        <dbReference type="RuleBase" id="RU003983"/>
    </source>
</evidence>
<proteinExistence type="inferred from homology"/>
<dbReference type="InterPro" id="IPR051156">
    <property type="entry name" value="Mito/Outer_Membr_Metalloprot"/>
</dbReference>
<dbReference type="Proteomes" id="UP000651668">
    <property type="component" value="Unassembled WGS sequence"/>
</dbReference>
<name>A0A916UGN4_9SPHI</name>
<keyword evidence="9" id="KW-1185">Reference proteome</keyword>
<keyword evidence="1 6" id="KW-0645">Protease</keyword>
<dbReference type="AlphaFoldDB" id="A0A916UGN4"/>
<dbReference type="GO" id="GO:0046872">
    <property type="term" value="F:metal ion binding"/>
    <property type="evidence" value="ECO:0007669"/>
    <property type="project" value="UniProtKB-KW"/>
</dbReference>
<protein>
    <submittedName>
        <fullName evidence="8">Peptidase M48</fullName>
    </submittedName>
</protein>
<evidence type="ECO:0000313" key="8">
    <source>
        <dbReference type="EMBL" id="GGC70351.1"/>
    </source>
</evidence>